<dbReference type="Proteomes" id="UP000827814">
    <property type="component" value="Segment"/>
</dbReference>
<proteinExistence type="predicted"/>
<dbReference type="InterPro" id="IPR011856">
    <property type="entry name" value="tRNA_endonuc-like_dom_sf"/>
</dbReference>
<evidence type="ECO:0000259" key="1">
    <source>
        <dbReference type="Pfam" id="PF11645"/>
    </source>
</evidence>
<protein>
    <submittedName>
        <fullName evidence="2">PD-(D/E)XK nuclease</fullName>
    </submittedName>
</protein>
<dbReference type="GO" id="GO:0003676">
    <property type="term" value="F:nucleic acid binding"/>
    <property type="evidence" value="ECO:0007669"/>
    <property type="project" value="InterPro"/>
</dbReference>
<evidence type="ECO:0000313" key="3">
    <source>
        <dbReference type="Proteomes" id="UP000827814"/>
    </source>
</evidence>
<dbReference type="EMBL" id="MZ334525">
    <property type="protein sequence ID" value="UBF23209.1"/>
    <property type="molecule type" value="Genomic_DNA"/>
</dbReference>
<gene>
    <name evidence="2" type="ORF">HATV-2_gp58</name>
</gene>
<feature type="domain" description="PD(D/E)XK endonuclease" evidence="1">
    <location>
        <begin position="5"/>
        <end position="110"/>
    </location>
</feature>
<sequence length="124" mass="14254">MNYDSDTMGAIGEAKAFAKLAEMGYVVCVPHVHVARYDLVLEKDGVFTKVQVKTGWMDGDKFRVELRGSNFNSTGRHRSTYSEHEIDVYVLYNPELDCLYWLDFDEAPKTGIRRTLDSMEQYSL</sequence>
<organism evidence="2 3">
    <name type="scientific">Haloarcula tailed virus 2</name>
    <dbReference type="NCBI Taxonomy" id="2877989"/>
    <lineage>
        <taxon>Viruses</taxon>
        <taxon>Duplodnaviria</taxon>
        <taxon>Heunggongvirae</taxon>
        <taxon>Uroviricota</taxon>
        <taxon>Caudoviricetes</taxon>
        <taxon>Thumleimavirales</taxon>
        <taxon>Soleiviridae</taxon>
        <taxon>Eilatmyovirus</taxon>
        <taxon>Eilatmyovirus salis</taxon>
        <taxon>Eilatmyovirus HATV2</taxon>
    </lineage>
</organism>
<reference evidence="2" key="1">
    <citation type="submission" date="2021-05" db="EMBL/GenBank/DDBJ databases">
        <title>Diversity, taxonomy and evolution of archaeal viruses of the class Caudoviricetes.</title>
        <authorList>
            <person name="Liu Y."/>
            <person name="Demina T.A."/>
            <person name="Roux S."/>
            <person name="Aiewsakun P."/>
            <person name="Kazlauskas D."/>
            <person name="Simmonds P."/>
            <person name="Prangishvili D."/>
            <person name="Oksanen H.M."/>
            <person name="Krupovic M."/>
        </authorList>
    </citation>
    <scope>NUCLEOTIDE SEQUENCE</scope>
    <source>
        <strain evidence="2">HATV-2/44</strain>
    </source>
</reference>
<dbReference type="Gene3D" id="3.40.1350.10">
    <property type="match status" value="1"/>
</dbReference>
<dbReference type="InterPro" id="IPR021671">
    <property type="entry name" value="PD(D/E)XK_Endonuc"/>
</dbReference>
<evidence type="ECO:0000313" key="2">
    <source>
        <dbReference type="EMBL" id="UBF23209.1"/>
    </source>
</evidence>
<name>A0AAE8Y0N2_9CAUD</name>
<accession>A0AAE8Y0N2</accession>
<dbReference type="Pfam" id="PF11645">
    <property type="entry name" value="PDDEXK_5"/>
    <property type="match status" value="1"/>
</dbReference>
<keyword evidence="3" id="KW-1185">Reference proteome</keyword>